<dbReference type="InterPro" id="IPR029044">
    <property type="entry name" value="Nucleotide-diphossugar_trans"/>
</dbReference>
<dbReference type="GO" id="GO:0016758">
    <property type="term" value="F:hexosyltransferase activity"/>
    <property type="evidence" value="ECO:0007669"/>
    <property type="project" value="UniProtKB-ARBA"/>
</dbReference>
<dbReference type="RefSeq" id="WP_014681708.1">
    <property type="nucleotide sequence ID" value="NC_017770.1"/>
</dbReference>
<feature type="domain" description="Glycosyltransferase 2-like" evidence="1">
    <location>
        <begin position="6"/>
        <end position="161"/>
    </location>
</feature>
<dbReference type="Gene3D" id="3.90.550.10">
    <property type="entry name" value="Spore Coat Polysaccharide Biosynthesis Protein SpsA, Chain A"/>
    <property type="match status" value="1"/>
</dbReference>
<protein>
    <submittedName>
        <fullName evidence="2">Glycosyl transferase</fullName>
    </submittedName>
</protein>
<dbReference type="PANTHER" id="PTHR22916">
    <property type="entry name" value="GLYCOSYLTRANSFERASE"/>
    <property type="match status" value="1"/>
</dbReference>
<keyword evidence="2" id="KW-0808">Transferase</keyword>
<dbReference type="HOGENOM" id="CLU_025996_19_2_10"/>
<evidence type="ECO:0000313" key="3">
    <source>
        <dbReference type="Proteomes" id="UP000007590"/>
    </source>
</evidence>
<dbReference type="CDD" id="cd00761">
    <property type="entry name" value="Glyco_tranf_GTA_type"/>
    <property type="match status" value="1"/>
</dbReference>
<accession>H8KXF6</accession>
<dbReference type="Pfam" id="PF00535">
    <property type="entry name" value="Glycos_transf_2"/>
    <property type="match status" value="1"/>
</dbReference>
<dbReference type="KEGG" id="scn:Solca_3480"/>
<dbReference type="EMBL" id="CP003349">
    <property type="protein sequence ID" value="AFD08485.1"/>
    <property type="molecule type" value="Genomic_DNA"/>
</dbReference>
<reference evidence="2" key="1">
    <citation type="submission" date="2012-02" db="EMBL/GenBank/DDBJ databases">
        <title>The complete genome of Solitalea canadensis DSM 3403.</title>
        <authorList>
            <consortium name="US DOE Joint Genome Institute (JGI-PGF)"/>
            <person name="Lucas S."/>
            <person name="Copeland A."/>
            <person name="Lapidus A."/>
            <person name="Glavina del Rio T."/>
            <person name="Dalin E."/>
            <person name="Tice H."/>
            <person name="Bruce D."/>
            <person name="Goodwin L."/>
            <person name="Pitluck S."/>
            <person name="Peters L."/>
            <person name="Ovchinnikova G."/>
            <person name="Lu M."/>
            <person name="Kyrpides N."/>
            <person name="Mavromatis K."/>
            <person name="Ivanova N."/>
            <person name="Brettin T."/>
            <person name="Detter J.C."/>
            <person name="Han C."/>
            <person name="Larimer F."/>
            <person name="Land M."/>
            <person name="Hauser L."/>
            <person name="Markowitz V."/>
            <person name="Cheng J.-F."/>
            <person name="Hugenholtz P."/>
            <person name="Woyke T."/>
            <person name="Wu D."/>
            <person name="Spring S."/>
            <person name="Schroeder M."/>
            <person name="Kopitz M."/>
            <person name="Brambilla E."/>
            <person name="Klenk H.-P."/>
            <person name="Eisen J.A."/>
        </authorList>
    </citation>
    <scope>NUCLEOTIDE SEQUENCE</scope>
    <source>
        <strain evidence="2">DSM 3403</strain>
    </source>
</reference>
<dbReference type="InterPro" id="IPR001173">
    <property type="entry name" value="Glyco_trans_2-like"/>
</dbReference>
<dbReference type="OrthoDB" id="786280at2"/>
<dbReference type="AlphaFoldDB" id="H8KXF6"/>
<name>H8KXF6_SOLCM</name>
<sequence>METKLSVIICCYNSTHLLEPTLKALALQEKTESFKWEIILVDNNSNDNTTAFAKNVWDKLNCPFTLKVVQEPNPGLIHAREKGISESSGDFLIFCDDDNRLSAHYVHTVVDEFEKNERIAVVAGRGIAVFEIDKPDWFDEFAMNYAIGKQKGAFSKLKNIYGAGIGIRKCHLDTLYAGGFSPLLVGRTKSILLAGEDTEMIFALQLLRVKIRYNNDLTFEHFLTRKRLTFDYLCSLRKGIGAARPILRLYVLAHKNRSLGLFYFQRQLMSCYLRIVRQYLFHFSKSGRKARLAYNLGYLHSLRSYKTEFLNMYNKIMILKGNLRKIPDHKNKLKSG</sequence>
<gene>
    <name evidence="2" type="ordered locus">Solca_3480</name>
</gene>
<dbReference type="eggNOG" id="COG1215">
    <property type="taxonomic scope" value="Bacteria"/>
</dbReference>
<evidence type="ECO:0000313" key="2">
    <source>
        <dbReference type="EMBL" id="AFD08485.1"/>
    </source>
</evidence>
<dbReference type="Proteomes" id="UP000007590">
    <property type="component" value="Chromosome"/>
</dbReference>
<organism evidence="2 3">
    <name type="scientific">Solitalea canadensis (strain ATCC 29591 / DSM 3403 / JCM 21819 / LMG 8368 / NBRC 15130 / NCIMB 12057 / USAM 9D)</name>
    <name type="common">Flexibacter canadensis</name>
    <dbReference type="NCBI Taxonomy" id="929556"/>
    <lineage>
        <taxon>Bacteria</taxon>
        <taxon>Pseudomonadati</taxon>
        <taxon>Bacteroidota</taxon>
        <taxon>Sphingobacteriia</taxon>
        <taxon>Sphingobacteriales</taxon>
        <taxon>Sphingobacteriaceae</taxon>
        <taxon>Solitalea</taxon>
    </lineage>
</organism>
<evidence type="ECO:0000259" key="1">
    <source>
        <dbReference type="Pfam" id="PF00535"/>
    </source>
</evidence>
<proteinExistence type="predicted"/>
<keyword evidence="3" id="KW-1185">Reference proteome</keyword>
<dbReference type="STRING" id="929556.Solca_3480"/>
<dbReference type="SUPFAM" id="SSF53448">
    <property type="entry name" value="Nucleotide-diphospho-sugar transferases"/>
    <property type="match status" value="1"/>
</dbReference>